<dbReference type="EMBL" id="CAJJDN010000109">
    <property type="protein sequence ID" value="CAD8115924.1"/>
    <property type="molecule type" value="Genomic_DNA"/>
</dbReference>
<gene>
    <name evidence="7" type="ORF">PSON_ATCC_30995.1.T1090180</name>
</gene>
<dbReference type="AlphaFoldDB" id="A0A8S1QL71"/>
<dbReference type="GO" id="GO:0008270">
    <property type="term" value="F:zinc ion binding"/>
    <property type="evidence" value="ECO:0007669"/>
    <property type="project" value="UniProtKB-KW"/>
</dbReference>
<dbReference type="InterPro" id="IPR001841">
    <property type="entry name" value="Znf_RING"/>
</dbReference>
<keyword evidence="8" id="KW-1185">Reference proteome</keyword>
<evidence type="ECO:0000256" key="4">
    <source>
        <dbReference type="PROSITE-ProRule" id="PRU00175"/>
    </source>
</evidence>
<comment type="caution">
    <text evidence="7">The sequence shown here is derived from an EMBL/GenBank/DDBJ whole genome shotgun (WGS) entry which is preliminary data.</text>
</comment>
<keyword evidence="1" id="KW-0479">Metal-binding</keyword>
<protein>
    <recommendedName>
        <fullName evidence="6">RING-type domain-containing protein</fullName>
    </recommendedName>
</protein>
<evidence type="ECO:0000259" key="6">
    <source>
        <dbReference type="PROSITE" id="PS50089"/>
    </source>
</evidence>
<accession>A0A8S1QL71</accession>
<organism evidence="7 8">
    <name type="scientific">Paramecium sonneborni</name>
    <dbReference type="NCBI Taxonomy" id="65129"/>
    <lineage>
        <taxon>Eukaryota</taxon>
        <taxon>Sar</taxon>
        <taxon>Alveolata</taxon>
        <taxon>Ciliophora</taxon>
        <taxon>Intramacronucleata</taxon>
        <taxon>Oligohymenophorea</taxon>
        <taxon>Peniculida</taxon>
        <taxon>Parameciidae</taxon>
        <taxon>Paramecium</taxon>
    </lineage>
</organism>
<feature type="transmembrane region" description="Helical" evidence="5">
    <location>
        <begin position="618"/>
        <end position="636"/>
    </location>
</feature>
<dbReference type="InterPro" id="IPR017907">
    <property type="entry name" value="Znf_RING_CS"/>
</dbReference>
<keyword evidence="3" id="KW-0862">Zinc</keyword>
<dbReference type="OrthoDB" id="291531at2759"/>
<evidence type="ECO:0000256" key="2">
    <source>
        <dbReference type="ARBA" id="ARBA00022771"/>
    </source>
</evidence>
<dbReference type="SMART" id="SM00184">
    <property type="entry name" value="RING"/>
    <property type="match status" value="3"/>
</dbReference>
<keyword evidence="2 4" id="KW-0863">Zinc-finger</keyword>
<sequence length="749" mass="88848">MSYQSQNQNFYVVPIPQNITVLQSFKKWRRTGENLNGAIMIGVLEHFLINGQLEKIQQMLNNVKSVSDDQVKKMRICIEKSLQFPKGEQKLDFIMDFLKQSDPHNIFAEKFILEYVKRVKGNIKSDDELLKTLKSLFSVSISIIGDDNQNNLNVILDPKEREIIYIYNYNSKYYVIQKEAGPQLYKCVYCAKQFSEDYYKMNCSQIICYQCLKKFFDKGNKLVQCREKNCSSTITQFEYEKIMNKKKENEKTEQLNQIIQQKAEERQQFYPLFCHKCKNRMSQEALLSTQGCSHNFCKDCLIICFSVIPSGNYYCIIQGCKGKFIQKDFDQFTKGVNSKQNSQIKQNRLNNLTLQITPQENQELNNQCEGCFNYFSLSSIYTAECSHKFCQICCDKEIKQNVSCFQCYKVNCGYKLKIEDIQKFYYKKIKSLTFGDCANCKQECKIFESFQNRCQHLICYSCVKQIYTERFQPICKLCQTLINPNDLDDYYLPQASKEIQQIQQMEPIEYSFEQLSCTFCNSPFTNYNLQQDIPCQIHQLGSCCIIFPSDCPQCQISSLIIEKQRLRFVLFQNEMDNFYFTSEILFSQQSHIIIFHQLCLRSIKFILIKKHENFKKIFFFYLIQENFFICFINFFDPKRKRDYKLFLKFIYFLNLCLKFIKLLNQKTNKNVQKKISNQRQQLDYKLIKLKNIYTINLFLNNKKGLERVEVFLVLYQDQSMPPLAQSLYSDKSTQHLQNQILLNFVILTH</sequence>
<dbReference type="PROSITE" id="PS50089">
    <property type="entry name" value="ZF_RING_2"/>
    <property type="match status" value="1"/>
</dbReference>
<evidence type="ECO:0000313" key="8">
    <source>
        <dbReference type="Proteomes" id="UP000692954"/>
    </source>
</evidence>
<name>A0A8S1QL71_9CILI</name>
<proteinExistence type="predicted"/>
<dbReference type="Proteomes" id="UP000692954">
    <property type="component" value="Unassembled WGS sequence"/>
</dbReference>
<keyword evidence="5" id="KW-0812">Transmembrane</keyword>
<keyword evidence="5" id="KW-1133">Transmembrane helix</keyword>
<evidence type="ECO:0000256" key="5">
    <source>
        <dbReference type="SAM" id="Phobius"/>
    </source>
</evidence>
<evidence type="ECO:0000313" key="7">
    <source>
        <dbReference type="EMBL" id="CAD8115924.1"/>
    </source>
</evidence>
<dbReference type="PROSITE" id="PS00518">
    <property type="entry name" value="ZF_RING_1"/>
    <property type="match status" value="2"/>
</dbReference>
<feature type="domain" description="RING-type" evidence="6">
    <location>
        <begin position="437"/>
        <end position="479"/>
    </location>
</feature>
<reference evidence="7" key="1">
    <citation type="submission" date="2021-01" db="EMBL/GenBank/DDBJ databases">
        <authorList>
            <consortium name="Genoscope - CEA"/>
            <person name="William W."/>
        </authorList>
    </citation>
    <scope>NUCLEOTIDE SEQUENCE</scope>
</reference>
<keyword evidence="5" id="KW-0472">Membrane</keyword>
<evidence type="ECO:0000256" key="3">
    <source>
        <dbReference type="ARBA" id="ARBA00022833"/>
    </source>
</evidence>
<evidence type="ECO:0000256" key="1">
    <source>
        <dbReference type="ARBA" id="ARBA00022723"/>
    </source>
</evidence>